<evidence type="ECO:0000313" key="2">
    <source>
        <dbReference type="EMBL" id="GIY07582.1"/>
    </source>
</evidence>
<proteinExistence type="predicted"/>
<dbReference type="Proteomes" id="UP001054837">
    <property type="component" value="Unassembled WGS sequence"/>
</dbReference>
<gene>
    <name evidence="2" type="ORF">CDAR_31471</name>
</gene>
<comment type="caution">
    <text evidence="2">The sequence shown here is derived from an EMBL/GenBank/DDBJ whole genome shotgun (WGS) entry which is preliminary data.</text>
</comment>
<protein>
    <submittedName>
        <fullName evidence="2">Uncharacterized protein</fullName>
    </submittedName>
</protein>
<accession>A0AAV4QE32</accession>
<feature type="region of interest" description="Disordered" evidence="1">
    <location>
        <begin position="74"/>
        <end position="94"/>
    </location>
</feature>
<name>A0AAV4QE32_9ARAC</name>
<reference evidence="2 3" key="1">
    <citation type="submission" date="2021-06" db="EMBL/GenBank/DDBJ databases">
        <title>Caerostris darwini draft genome.</title>
        <authorList>
            <person name="Kono N."/>
            <person name="Arakawa K."/>
        </authorList>
    </citation>
    <scope>NUCLEOTIDE SEQUENCE [LARGE SCALE GENOMIC DNA]</scope>
</reference>
<evidence type="ECO:0000256" key="1">
    <source>
        <dbReference type="SAM" id="MobiDB-lite"/>
    </source>
</evidence>
<dbReference type="AlphaFoldDB" id="A0AAV4QE32"/>
<sequence>MRITDPKAMQLQQQINVLYENMNTIKRSYDIQLWKVPSLQEIELRSKRALETREANGSEITPALPNVEEIIPLNDIQTKRKEKRPSDEDGFRSPTKHLQKIFKQALPMQSLQLKNSYVPVDNINQIPQISDDVEGYNVYGNTLGAAGLAYISRKAIYSNLSDEERCARVTTATKKKDVAQNLYDAYAAGLTGHSSDDDDLKEIKILHNDLRHAMREISKLELCPLPSCKKHKINNFNSQIKRNAAHLNKS</sequence>
<dbReference type="EMBL" id="BPLQ01004360">
    <property type="protein sequence ID" value="GIY07582.1"/>
    <property type="molecule type" value="Genomic_DNA"/>
</dbReference>
<organism evidence="2 3">
    <name type="scientific">Caerostris darwini</name>
    <dbReference type="NCBI Taxonomy" id="1538125"/>
    <lineage>
        <taxon>Eukaryota</taxon>
        <taxon>Metazoa</taxon>
        <taxon>Ecdysozoa</taxon>
        <taxon>Arthropoda</taxon>
        <taxon>Chelicerata</taxon>
        <taxon>Arachnida</taxon>
        <taxon>Araneae</taxon>
        <taxon>Araneomorphae</taxon>
        <taxon>Entelegynae</taxon>
        <taxon>Araneoidea</taxon>
        <taxon>Araneidae</taxon>
        <taxon>Caerostris</taxon>
    </lineage>
</organism>
<keyword evidence="3" id="KW-1185">Reference proteome</keyword>
<evidence type="ECO:0000313" key="3">
    <source>
        <dbReference type="Proteomes" id="UP001054837"/>
    </source>
</evidence>